<evidence type="ECO:0000256" key="1">
    <source>
        <dbReference type="SAM" id="Phobius"/>
    </source>
</evidence>
<keyword evidence="3" id="KW-1185">Reference proteome</keyword>
<keyword evidence="1" id="KW-0472">Membrane</keyword>
<dbReference type="Gramene" id="AET2Gv20420600.2">
    <property type="protein sequence ID" value="AET2Gv20420600.2"/>
    <property type="gene ID" value="AET2Gv20420600"/>
</dbReference>
<protein>
    <submittedName>
        <fullName evidence="2">Uncharacterized protein</fullName>
    </submittedName>
</protein>
<evidence type="ECO:0000313" key="3">
    <source>
        <dbReference type="Proteomes" id="UP000015105"/>
    </source>
</evidence>
<name>A0A453B984_AEGTS</name>
<keyword evidence="1" id="KW-1133">Transmembrane helix</keyword>
<dbReference type="EnsemblPlants" id="AET2Gv20420600.2">
    <property type="protein sequence ID" value="AET2Gv20420600.2"/>
    <property type="gene ID" value="AET2Gv20420600"/>
</dbReference>
<dbReference type="Proteomes" id="UP000015105">
    <property type="component" value="Chromosome 2D"/>
</dbReference>
<organism evidence="2 3">
    <name type="scientific">Aegilops tauschii subsp. strangulata</name>
    <name type="common">Goatgrass</name>
    <dbReference type="NCBI Taxonomy" id="200361"/>
    <lineage>
        <taxon>Eukaryota</taxon>
        <taxon>Viridiplantae</taxon>
        <taxon>Streptophyta</taxon>
        <taxon>Embryophyta</taxon>
        <taxon>Tracheophyta</taxon>
        <taxon>Spermatophyta</taxon>
        <taxon>Magnoliopsida</taxon>
        <taxon>Liliopsida</taxon>
        <taxon>Poales</taxon>
        <taxon>Poaceae</taxon>
        <taxon>BOP clade</taxon>
        <taxon>Pooideae</taxon>
        <taxon>Triticodae</taxon>
        <taxon>Triticeae</taxon>
        <taxon>Triticinae</taxon>
        <taxon>Aegilops</taxon>
    </lineage>
</organism>
<dbReference type="AlphaFoldDB" id="A0A453B984"/>
<reference evidence="3" key="2">
    <citation type="journal article" date="2017" name="Nat. Plants">
        <title>The Aegilops tauschii genome reveals multiple impacts of transposons.</title>
        <authorList>
            <person name="Zhao G."/>
            <person name="Zou C."/>
            <person name="Li K."/>
            <person name="Wang K."/>
            <person name="Li T."/>
            <person name="Gao L."/>
            <person name="Zhang X."/>
            <person name="Wang H."/>
            <person name="Yang Z."/>
            <person name="Liu X."/>
            <person name="Jiang W."/>
            <person name="Mao L."/>
            <person name="Kong X."/>
            <person name="Jiao Y."/>
            <person name="Jia J."/>
        </authorList>
    </citation>
    <scope>NUCLEOTIDE SEQUENCE [LARGE SCALE GENOMIC DNA]</scope>
    <source>
        <strain evidence="3">cv. AL8/78</strain>
    </source>
</reference>
<feature type="transmembrane region" description="Helical" evidence="1">
    <location>
        <begin position="18"/>
        <end position="39"/>
    </location>
</feature>
<evidence type="ECO:0000313" key="2">
    <source>
        <dbReference type="EnsemblPlants" id="AET2Gv20420600.2"/>
    </source>
</evidence>
<sequence>MRKNGCSFIGQHMDLLALWNPLLISLFQVFLCITMRNLLSLYGSSFLQMVDQSMCTEDTCARFSRSIKQKLIES</sequence>
<reference evidence="3" key="1">
    <citation type="journal article" date="2014" name="Science">
        <title>Ancient hybridizations among the ancestral genomes of bread wheat.</title>
        <authorList>
            <consortium name="International Wheat Genome Sequencing Consortium,"/>
            <person name="Marcussen T."/>
            <person name="Sandve S.R."/>
            <person name="Heier L."/>
            <person name="Spannagl M."/>
            <person name="Pfeifer M."/>
            <person name="Jakobsen K.S."/>
            <person name="Wulff B.B."/>
            <person name="Steuernagel B."/>
            <person name="Mayer K.F."/>
            <person name="Olsen O.A."/>
        </authorList>
    </citation>
    <scope>NUCLEOTIDE SEQUENCE [LARGE SCALE GENOMIC DNA]</scope>
    <source>
        <strain evidence="3">cv. AL8/78</strain>
    </source>
</reference>
<proteinExistence type="predicted"/>
<reference evidence="2" key="5">
    <citation type="journal article" date="2021" name="G3 (Bethesda)">
        <title>Aegilops tauschii genome assembly Aet v5.0 features greater sequence contiguity and improved annotation.</title>
        <authorList>
            <person name="Wang L."/>
            <person name="Zhu T."/>
            <person name="Rodriguez J.C."/>
            <person name="Deal K.R."/>
            <person name="Dubcovsky J."/>
            <person name="McGuire P.E."/>
            <person name="Lux T."/>
            <person name="Spannagl M."/>
            <person name="Mayer K.F.X."/>
            <person name="Baldrich P."/>
            <person name="Meyers B.C."/>
            <person name="Huo N."/>
            <person name="Gu Y.Q."/>
            <person name="Zhou H."/>
            <person name="Devos K.M."/>
            <person name="Bennetzen J.L."/>
            <person name="Unver T."/>
            <person name="Budak H."/>
            <person name="Gulick P.J."/>
            <person name="Galiba G."/>
            <person name="Kalapos B."/>
            <person name="Nelson D.R."/>
            <person name="Li P."/>
            <person name="You F.M."/>
            <person name="Luo M.C."/>
            <person name="Dvorak J."/>
        </authorList>
    </citation>
    <scope>NUCLEOTIDE SEQUENCE [LARGE SCALE GENOMIC DNA]</scope>
    <source>
        <strain evidence="2">cv. AL8/78</strain>
    </source>
</reference>
<accession>A0A453B984</accession>
<reference evidence="2" key="4">
    <citation type="submission" date="2019-03" db="UniProtKB">
        <authorList>
            <consortium name="EnsemblPlants"/>
        </authorList>
    </citation>
    <scope>IDENTIFICATION</scope>
</reference>
<reference evidence="2" key="3">
    <citation type="journal article" date="2017" name="Nature">
        <title>Genome sequence of the progenitor of the wheat D genome Aegilops tauschii.</title>
        <authorList>
            <person name="Luo M.C."/>
            <person name="Gu Y.Q."/>
            <person name="Puiu D."/>
            <person name="Wang H."/>
            <person name="Twardziok S.O."/>
            <person name="Deal K.R."/>
            <person name="Huo N."/>
            <person name="Zhu T."/>
            <person name="Wang L."/>
            <person name="Wang Y."/>
            <person name="McGuire P.E."/>
            <person name="Liu S."/>
            <person name="Long H."/>
            <person name="Ramasamy R.K."/>
            <person name="Rodriguez J.C."/>
            <person name="Van S.L."/>
            <person name="Yuan L."/>
            <person name="Wang Z."/>
            <person name="Xia Z."/>
            <person name="Xiao L."/>
            <person name="Anderson O.D."/>
            <person name="Ouyang S."/>
            <person name="Liang Y."/>
            <person name="Zimin A.V."/>
            <person name="Pertea G."/>
            <person name="Qi P."/>
            <person name="Bennetzen J.L."/>
            <person name="Dai X."/>
            <person name="Dawson M.W."/>
            <person name="Muller H.G."/>
            <person name="Kugler K."/>
            <person name="Rivarola-Duarte L."/>
            <person name="Spannagl M."/>
            <person name="Mayer K.F.X."/>
            <person name="Lu F.H."/>
            <person name="Bevan M.W."/>
            <person name="Leroy P."/>
            <person name="Li P."/>
            <person name="You F.M."/>
            <person name="Sun Q."/>
            <person name="Liu Z."/>
            <person name="Lyons E."/>
            <person name="Wicker T."/>
            <person name="Salzberg S.L."/>
            <person name="Devos K.M."/>
            <person name="Dvorak J."/>
        </authorList>
    </citation>
    <scope>NUCLEOTIDE SEQUENCE [LARGE SCALE GENOMIC DNA]</scope>
    <source>
        <strain evidence="2">cv. AL8/78</strain>
    </source>
</reference>
<keyword evidence="1" id="KW-0812">Transmembrane</keyword>